<dbReference type="Proteomes" id="UP000732193">
    <property type="component" value="Unassembled WGS sequence"/>
</dbReference>
<keyword evidence="10" id="KW-0067">ATP-binding</keyword>
<dbReference type="InterPro" id="IPR006189">
    <property type="entry name" value="CHASE_dom"/>
</dbReference>
<evidence type="ECO:0000256" key="11">
    <source>
        <dbReference type="ARBA" id="ARBA00022989"/>
    </source>
</evidence>
<keyword evidence="5" id="KW-0597">Phosphoprotein</keyword>
<keyword evidence="13 14" id="KW-0472">Membrane</keyword>
<evidence type="ECO:0000256" key="7">
    <source>
        <dbReference type="ARBA" id="ARBA00022692"/>
    </source>
</evidence>
<dbReference type="InterPro" id="IPR036097">
    <property type="entry name" value="HisK_dim/P_sf"/>
</dbReference>
<dbReference type="EMBL" id="JAFBRM010000004">
    <property type="protein sequence ID" value="MBM1715198.1"/>
    <property type="molecule type" value="Genomic_DNA"/>
</dbReference>
<dbReference type="PRINTS" id="PR00344">
    <property type="entry name" value="BCTRLSENSOR"/>
</dbReference>
<dbReference type="SMART" id="SM00387">
    <property type="entry name" value="HATPase_c"/>
    <property type="match status" value="1"/>
</dbReference>
<dbReference type="InterPro" id="IPR004358">
    <property type="entry name" value="Sig_transdc_His_kin-like_C"/>
</dbReference>
<comment type="subcellular location">
    <subcellularLocation>
        <location evidence="2">Cell membrane</location>
    </subcellularLocation>
</comment>
<keyword evidence="9" id="KW-0418">Kinase</keyword>
<dbReference type="AlphaFoldDB" id="A0AAE3B7E4"/>
<accession>A0AAE3B7E4</accession>
<dbReference type="InterPro" id="IPR042240">
    <property type="entry name" value="CHASE_sf"/>
</dbReference>
<keyword evidence="6" id="KW-0808">Transferase</keyword>
<dbReference type="SMART" id="SM00388">
    <property type="entry name" value="HisKA"/>
    <property type="match status" value="1"/>
</dbReference>
<organism evidence="17 18">
    <name type="scientific">Sulfitobacter geojensis</name>
    <dbReference type="NCBI Taxonomy" id="1342299"/>
    <lineage>
        <taxon>Bacteria</taxon>
        <taxon>Pseudomonadati</taxon>
        <taxon>Pseudomonadota</taxon>
        <taxon>Alphaproteobacteria</taxon>
        <taxon>Rhodobacterales</taxon>
        <taxon>Roseobacteraceae</taxon>
        <taxon>Sulfitobacter</taxon>
    </lineage>
</organism>
<evidence type="ECO:0000256" key="8">
    <source>
        <dbReference type="ARBA" id="ARBA00022741"/>
    </source>
</evidence>
<reference evidence="17 18" key="1">
    <citation type="submission" date="2021-01" db="EMBL/GenBank/DDBJ databases">
        <title>Diatom-associated Roseobacters Show Island Model of Population Structure.</title>
        <authorList>
            <person name="Qu L."/>
            <person name="Feng X."/>
            <person name="Chen Y."/>
            <person name="Li L."/>
            <person name="Wang X."/>
            <person name="Hu Z."/>
            <person name="Wang H."/>
            <person name="Luo H."/>
        </authorList>
    </citation>
    <scope>NUCLEOTIDE SEQUENCE [LARGE SCALE GENOMIC DNA]</scope>
    <source>
        <strain evidence="17 18">TR60-84</strain>
    </source>
</reference>
<dbReference type="SMART" id="SM01079">
    <property type="entry name" value="CHASE"/>
    <property type="match status" value="1"/>
</dbReference>
<keyword evidence="7 14" id="KW-0812">Transmembrane</keyword>
<evidence type="ECO:0000256" key="2">
    <source>
        <dbReference type="ARBA" id="ARBA00004236"/>
    </source>
</evidence>
<dbReference type="InterPro" id="IPR003594">
    <property type="entry name" value="HATPase_dom"/>
</dbReference>
<dbReference type="InterPro" id="IPR005467">
    <property type="entry name" value="His_kinase_dom"/>
</dbReference>
<evidence type="ECO:0000259" key="15">
    <source>
        <dbReference type="PROSITE" id="PS50109"/>
    </source>
</evidence>
<evidence type="ECO:0000256" key="14">
    <source>
        <dbReference type="SAM" id="Phobius"/>
    </source>
</evidence>
<name>A0AAE3B7E4_9RHOB</name>
<gene>
    <name evidence="17" type="ORF">JQV55_16635</name>
</gene>
<evidence type="ECO:0000256" key="9">
    <source>
        <dbReference type="ARBA" id="ARBA00022777"/>
    </source>
</evidence>
<protein>
    <recommendedName>
        <fullName evidence="3">histidine kinase</fullName>
        <ecNumber evidence="3">2.7.13.3</ecNumber>
    </recommendedName>
</protein>
<evidence type="ECO:0000256" key="10">
    <source>
        <dbReference type="ARBA" id="ARBA00022840"/>
    </source>
</evidence>
<dbReference type="InterPro" id="IPR003661">
    <property type="entry name" value="HisK_dim/P_dom"/>
</dbReference>
<proteinExistence type="predicted"/>
<feature type="domain" description="CHASE" evidence="16">
    <location>
        <begin position="109"/>
        <end position="260"/>
    </location>
</feature>
<keyword evidence="12" id="KW-0902">Two-component regulatory system</keyword>
<comment type="catalytic activity">
    <reaction evidence="1">
        <text>ATP + protein L-histidine = ADP + protein N-phospho-L-histidine.</text>
        <dbReference type="EC" id="2.7.13.3"/>
    </reaction>
</comment>
<dbReference type="PROSITE" id="PS50839">
    <property type="entry name" value="CHASE"/>
    <property type="match status" value="1"/>
</dbReference>
<evidence type="ECO:0000256" key="1">
    <source>
        <dbReference type="ARBA" id="ARBA00000085"/>
    </source>
</evidence>
<dbReference type="FunFam" id="3.30.565.10:FF:000023">
    <property type="entry name" value="PAS domain-containing sensor histidine kinase"/>
    <property type="match status" value="1"/>
</dbReference>
<comment type="caution">
    <text evidence="17">The sequence shown here is derived from an EMBL/GenBank/DDBJ whole genome shotgun (WGS) entry which is preliminary data.</text>
</comment>
<dbReference type="Gene3D" id="3.30.450.20">
    <property type="entry name" value="PAS domain"/>
    <property type="match status" value="1"/>
</dbReference>
<dbReference type="Gene3D" id="1.10.287.130">
    <property type="match status" value="1"/>
</dbReference>
<dbReference type="CDD" id="cd00082">
    <property type="entry name" value="HisKA"/>
    <property type="match status" value="1"/>
</dbReference>
<keyword evidence="8" id="KW-0547">Nucleotide-binding</keyword>
<keyword evidence="11 14" id="KW-1133">Transmembrane helix</keyword>
<dbReference type="GO" id="GO:0009927">
    <property type="term" value="F:histidine phosphotransfer kinase activity"/>
    <property type="evidence" value="ECO:0007669"/>
    <property type="project" value="TreeGrafter"/>
</dbReference>
<dbReference type="GO" id="GO:0000155">
    <property type="term" value="F:phosphorelay sensor kinase activity"/>
    <property type="evidence" value="ECO:0007669"/>
    <property type="project" value="InterPro"/>
</dbReference>
<dbReference type="Pfam" id="PF03924">
    <property type="entry name" value="CHASE"/>
    <property type="match status" value="1"/>
</dbReference>
<dbReference type="EC" id="2.7.13.3" evidence="3"/>
<feature type="domain" description="Histidine kinase" evidence="15">
    <location>
        <begin position="444"/>
        <end position="685"/>
    </location>
</feature>
<keyword evidence="4" id="KW-1003">Cell membrane</keyword>
<evidence type="ECO:0000259" key="16">
    <source>
        <dbReference type="PROSITE" id="PS50839"/>
    </source>
</evidence>
<dbReference type="PANTHER" id="PTHR43047">
    <property type="entry name" value="TWO-COMPONENT HISTIDINE PROTEIN KINASE"/>
    <property type="match status" value="1"/>
</dbReference>
<evidence type="ECO:0000256" key="4">
    <source>
        <dbReference type="ARBA" id="ARBA00022475"/>
    </source>
</evidence>
<dbReference type="Gene3D" id="3.30.565.10">
    <property type="entry name" value="Histidine kinase-like ATPase, C-terminal domain"/>
    <property type="match status" value="1"/>
</dbReference>
<evidence type="ECO:0000256" key="5">
    <source>
        <dbReference type="ARBA" id="ARBA00022553"/>
    </source>
</evidence>
<evidence type="ECO:0000256" key="6">
    <source>
        <dbReference type="ARBA" id="ARBA00022679"/>
    </source>
</evidence>
<evidence type="ECO:0000256" key="13">
    <source>
        <dbReference type="ARBA" id="ARBA00023136"/>
    </source>
</evidence>
<dbReference type="SUPFAM" id="SSF55874">
    <property type="entry name" value="ATPase domain of HSP90 chaperone/DNA topoisomerase II/histidine kinase"/>
    <property type="match status" value="1"/>
</dbReference>
<dbReference type="Pfam" id="PF02518">
    <property type="entry name" value="HATPase_c"/>
    <property type="match status" value="1"/>
</dbReference>
<keyword evidence="18" id="KW-1185">Reference proteome</keyword>
<evidence type="ECO:0000256" key="12">
    <source>
        <dbReference type="ARBA" id="ARBA00023012"/>
    </source>
</evidence>
<evidence type="ECO:0000256" key="3">
    <source>
        <dbReference type="ARBA" id="ARBA00012438"/>
    </source>
</evidence>
<dbReference type="CDD" id="cd16922">
    <property type="entry name" value="HATPase_EvgS-ArcB-TorS-like"/>
    <property type="match status" value="1"/>
</dbReference>
<dbReference type="InterPro" id="IPR036890">
    <property type="entry name" value="HATPase_C_sf"/>
</dbReference>
<dbReference type="GO" id="GO:0005886">
    <property type="term" value="C:plasma membrane"/>
    <property type="evidence" value="ECO:0007669"/>
    <property type="project" value="UniProtKB-SubCell"/>
</dbReference>
<feature type="transmembrane region" description="Helical" evidence="14">
    <location>
        <begin position="12"/>
        <end position="32"/>
    </location>
</feature>
<dbReference type="Pfam" id="PF12860">
    <property type="entry name" value="PAS_7"/>
    <property type="match status" value="1"/>
</dbReference>
<dbReference type="Pfam" id="PF00512">
    <property type="entry name" value="HisKA"/>
    <property type="match status" value="1"/>
</dbReference>
<evidence type="ECO:0000313" key="18">
    <source>
        <dbReference type="Proteomes" id="UP000732193"/>
    </source>
</evidence>
<dbReference type="PROSITE" id="PS50109">
    <property type="entry name" value="HIS_KIN"/>
    <property type="match status" value="1"/>
</dbReference>
<dbReference type="SUPFAM" id="SSF47384">
    <property type="entry name" value="Homodimeric domain of signal transducing histidine kinase"/>
    <property type="match status" value="1"/>
</dbReference>
<dbReference type="PANTHER" id="PTHR43047:SF72">
    <property type="entry name" value="OSMOSENSING HISTIDINE PROTEIN KINASE SLN1"/>
    <property type="match status" value="1"/>
</dbReference>
<dbReference type="GO" id="GO:0005524">
    <property type="term" value="F:ATP binding"/>
    <property type="evidence" value="ECO:0007669"/>
    <property type="project" value="UniProtKB-KW"/>
</dbReference>
<evidence type="ECO:0000313" key="17">
    <source>
        <dbReference type="EMBL" id="MBM1715198.1"/>
    </source>
</evidence>
<dbReference type="Gene3D" id="3.30.450.350">
    <property type="entry name" value="CHASE domain"/>
    <property type="match status" value="1"/>
</dbReference>
<sequence length="701" mass="77951">MSRIKRTSIGGTGALVVVLLAFLMILITVYRVDRLLYSSHVQKVRSDTKLELLEVRENFEEIIHSQSLALRELSTFIGENPNIDQDEFSARVLNIRGMDDSVISIAAAPDMVITLIHPLKENQGALGLDYRNNEEQFPTIEKMLLTGSEMITGPVNLVQGGSGLILRAPVYLPIHDDMIEGDTIVPNRNFWGVVSLVLNYDEFLVKSGIADAALHFDLFIDIAERTEKQSGSFFYGDRSLLSKDPVSLQFDFAFEDWILHAVTKGGWPKQYPDQWWQRMIMALAGITMLGTILYILWLSETRKRAELILNRGIAALNDGFVMFDANDRLIVSNEKYREIYGFSDEILRPGTHLSYFLEAGAKIQRYPLDSSEEKAWMEQRVKSYRANETVETEQVLASGRVIKVSDHLLDDGSYVGLRVDVTELSRARIAAESANKAKTDFMGLLSHELRTPLTVILGVAKLSKNARLLSASKTLLAAYEDGSATPEEAKRMLDDVFTQLAGLMDRMVQSGEHLLHLINEMLDIAKIESGSLTIDPELCDIKDIVDPVIEQLSTLSRDKMLDFEVVQESGRVFADRVRARQILFNLIGNAIKFTNTGFVRLVIKVEVDVVRFEVHDSGSGIPEEEFESIFDVFYQVDSTATRNAGGTGMGLAISRSLAGLQNGSLTVSSDLGRGSCFVLSLPTSSAALRDTKSILTTDTAA</sequence>